<name>A0A7I8JC68_SPIIN</name>
<keyword evidence="1" id="KW-0472">Membrane</keyword>
<accession>A0A7I8JC68</accession>
<dbReference type="EMBL" id="LR743597">
    <property type="protein sequence ID" value="CAA2627837.1"/>
    <property type="molecule type" value="Genomic_DNA"/>
</dbReference>
<keyword evidence="1" id="KW-1133">Transmembrane helix</keyword>
<feature type="transmembrane region" description="Helical" evidence="1">
    <location>
        <begin position="6"/>
        <end position="31"/>
    </location>
</feature>
<evidence type="ECO:0000313" key="3">
    <source>
        <dbReference type="Proteomes" id="UP001189122"/>
    </source>
</evidence>
<proteinExistence type="predicted"/>
<organism evidence="2">
    <name type="scientific">Spirodela intermedia</name>
    <name type="common">Intermediate duckweed</name>
    <dbReference type="NCBI Taxonomy" id="51605"/>
    <lineage>
        <taxon>Eukaryota</taxon>
        <taxon>Viridiplantae</taxon>
        <taxon>Streptophyta</taxon>
        <taxon>Embryophyta</taxon>
        <taxon>Tracheophyta</taxon>
        <taxon>Spermatophyta</taxon>
        <taxon>Magnoliopsida</taxon>
        <taxon>Liliopsida</taxon>
        <taxon>Araceae</taxon>
        <taxon>Lemnoideae</taxon>
        <taxon>Spirodela</taxon>
    </lineage>
</organism>
<dbReference type="AlphaFoldDB" id="A0A7I8JC68"/>
<sequence>MRAFFLSFSFLFSTFLPLFFSPHLSILLFLLNINKIINHFIYKLN</sequence>
<evidence type="ECO:0000313" key="2">
    <source>
        <dbReference type="EMBL" id="CAA2627837.1"/>
    </source>
</evidence>
<gene>
    <name evidence="2" type="ORF">SI7747_10013486</name>
</gene>
<keyword evidence="1" id="KW-0812">Transmembrane</keyword>
<dbReference type="EMBL" id="CACRZD030000010">
    <property type="protein sequence ID" value="CAA6667093.1"/>
    <property type="molecule type" value="Genomic_DNA"/>
</dbReference>
<reference evidence="2 3" key="1">
    <citation type="submission" date="2019-12" db="EMBL/GenBank/DDBJ databases">
        <authorList>
            <person name="Scholz U."/>
            <person name="Mascher M."/>
            <person name="Fiebig A."/>
        </authorList>
    </citation>
    <scope>NUCLEOTIDE SEQUENCE</scope>
</reference>
<keyword evidence="3" id="KW-1185">Reference proteome</keyword>
<protein>
    <submittedName>
        <fullName evidence="2">Uncharacterized protein</fullName>
    </submittedName>
</protein>
<dbReference type="Proteomes" id="UP001189122">
    <property type="component" value="Unassembled WGS sequence"/>
</dbReference>
<evidence type="ECO:0000256" key="1">
    <source>
        <dbReference type="SAM" id="Phobius"/>
    </source>
</evidence>